<dbReference type="HOGENOM" id="CLU_3367513_0_0_11"/>
<comment type="caution">
    <text evidence="2">The sequence shown here is derived from an EMBL/GenBank/DDBJ whole genome shotgun (WGS) entry which is preliminary data.</text>
</comment>
<evidence type="ECO:0000313" key="3">
    <source>
        <dbReference type="Proteomes" id="UP000015001"/>
    </source>
</evidence>
<gene>
    <name evidence="2" type="ORF">STAFG_3052</name>
</gene>
<name>S4MK27_9ACTN</name>
<evidence type="ECO:0000256" key="1">
    <source>
        <dbReference type="SAM" id="MobiDB-lite"/>
    </source>
</evidence>
<evidence type="ECO:0000313" key="2">
    <source>
        <dbReference type="EMBL" id="EPJ39888.1"/>
    </source>
</evidence>
<feature type="region of interest" description="Disordered" evidence="1">
    <location>
        <begin position="1"/>
        <end position="35"/>
    </location>
</feature>
<protein>
    <submittedName>
        <fullName evidence="2">Uncharacterized protein</fullName>
    </submittedName>
</protein>
<organism evidence="2 3">
    <name type="scientific">Streptomyces afghaniensis 772</name>
    <dbReference type="NCBI Taxonomy" id="1283301"/>
    <lineage>
        <taxon>Bacteria</taxon>
        <taxon>Bacillati</taxon>
        <taxon>Actinomycetota</taxon>
        <taxon>Actinomycetes</taxon>
        <taxon>Kitasatosporales</taxon>
        <taxon>Streptomycetaceae</taxon>
        <taxon>Streptomyces</taxon>
    </lineage>
</organism>
<reference evidence="2 3" key="1">
    <citation type="submission" date="2013-02" db="EMBL/GenBank/DDBJ databases">
        <title>Draft Genome Sequence of Streptomyces afghaniensis, Which Produces Compounds of the Julimycin B-Complex.</title>
        <authorList>
            <person name="Gruening B.A."/>
            <person name="Praeg A."/>
            <person name="Erxleben A."/>
            <person name="Guenther S."/>
            <person name="Fiedler H.-P."/>
            <person name="Goodfellow M."/>
            <person name="Mueller M."/>
        </authorList>
    </citation>
    <scope>NUCLEOTIDE SEQUENCE [LARGE SCALE GENOMIC DNA]</scope>
    <source>
        <strain evidence="2 3">772</strain>
    </source>
</reference>
<dbReference type="AlphaFoldDB" id="S4MK27"/>
<keyword evidence="3" id="KW-1185">Reference proteome</keyword>
<dbReference type="EMBL" id="AOPY01001400">
    <property type="protein sequence ID" value="EPJ39888.1"/>
    <property type="molecule type" value="Genomic_DNA"/>
</dbReference>
<accession>S4MK27</accession>
<sequence length="35" mass="3443">MRRAGLPEGFPQGVSGTSGAIGRCGRPGWSAGLVG</sequence>
<dbReference type="Proteomes" id="UP000015001">
    <property type="component" value="Unassembled WGS sequence"/>
</dbReference>
<proteinExistence type="predicted"/>